<name>A0A2G9QBN7_AQUCT</name>
<sequence>MKEWKSYKHNQRRRKEMWWKLSPQRVIVMWMKVISPVKVPIS</sequence>
<gene>
    <name evidence="1" type="ORF">AB205_0052370</name>
</gene>
<dbReference type="Proteomes" id="UP000228934">
    <property type="component" value="Unassembled WGS sequence"/>
</dbReference>
<dbReference type="EMBL" id="KZ059979">
    <property type="protein sequence ID" value="PIO13022.1"/>
    <property type="molecule type" value="Genomic_DNA"/>
</dbReference>
<protein>
    <submittedName>
        <fullName evidence="1">Uncharacterized protein</fullName>
    </submittedName>
</protein>
<evidence type="ECO:0000313" key="2">
    <source>
        <dbReference type="Proteomes" id="UP000228934"/>
    </source>
</evidence>
<evidence type="ECO:0000313" key="1">
    <source>
        <dbReference type="EMBL" id="PIO13022.1"/>
    </source>
</evidence>
<keyword evidence="2" id="KW-1185">Reference proteome</keyword>
<dbReference type="AlphaFoldDB" id="A0A2G9QBN7"/>
<proteinExistence type="predicted"/>
<accession>A0A2G9QBN7</accession>
<organism evidence="1 2">
    <name type="scientific">Aquarana catesbeiana</name>
    <name type="common">American bullfrog</name>
    <name type="synonym">Rana catesbeiana</name>
    <dbReference type="NCBI Taxonomy" id="8400"/>
    <lineage>
        <taxon>Eukaryota</taxon>
        <taxon>Metazoa</taxon>
        <taxon>Chordata</taxon>
        <taxon>Craniata</taxon>
        <taxon>Vertebrata</taxon>
        <taxon>Euteleostomi</taxon>
        <taxon>Amphibia</taxon>
        <taxon>Batrachia</taxon>
        <taxon>Anura</taxon>
        <taxon>Neobatrachia</taxon>
        <taxon>Ranoidea</taxon>
        <taxon>Ranidae</taxon>
        <taxon>Aquarana</taxon>
    </lineage>
</organism>
<reference evidence="2" key="1">
    <citation type="journal article" date="2017" name="Nat. Commun.">
        <title>The North American bullfrog draft genome provides insight into hormonal regulation of long noncoding RNA.</title>
        <authorList>
            <person name="Hammond S.A."/>
            <person name="Warren R.L."/>
            <person name="Vandervalk B.P."/>
            <person name="Kucuk E."/>
            <person name="Khan H."/>
            <person name="Gibb E.A."/>
            <person name="Pandoh P."/>
            <person name="Kirk H."/>
            <person name="Zhao Y."/>
            <person name="Jones M."/>
            <person name="Mungall A.J."/>
            <person name="Coope R."/>
            <person name="Pleasance S."/>
            <person name="Moore R.A."/>
            <person name="Holt R.A."/>
            <person name="Round J.M."/>
            <person name="Ohora S."/>
            <person name="Walle B.V."/>
            <person name="Veldhoen N."/>
            <person name="Helbing C.C."/>
            <person name="Birol I."/>
        </authorList>
    </citation>
    <scope>NUCLEOTIDE SEQUENCE [LARGE SCALE GENOMIC DNA]</scope>
</reference>